<evidence type="ECO:0000256" key="1">
    <source>
        <dbReference type="SAM" id="Phobius"/>
    </source>
</evidence>
<comment type="caution">
    <text evidence="2">The sequence shown here is derived from an EMBL/GenBank/DDBJ whole genome shotgun (WGS) entry which is preliminary data.</text>
</comment>
<evidence type="ECO:0000313" key="2">
    <source>
        <dbReference type="EMBL" id="KAF3591340.1"/>
    </source>
</evidence>
<organism evidence="2 3">
    <name type="scientific">Brassica cretica</name>
    <name type="common">Mustard</name>
    <dbReference type="NCBI Taxonomy" id="69181"/>
    <lineage>
        <taxon>Eukaryota</taxon>
        <taxon>Viridiplantae</taxon>
        <taxon>Streptophyta</taxon>
        <taxon>Embryophyta</taxon>
        <taxon>Tracheophyta</taxon>
        <taxon>Spermatophyta</taxon>
        <taxon>Magnoliopsida</taxon>
        <taxon>eudicotyledons</taxon>
        <taxon>Gunneridae</taxon>
        <taxon>Pentapetalae</taxon>
        <taxon>rosids</taxon>
        <taxon>malvids</taxon>
        <taxon>Brassicales</taxon>
        <taxon>Brassicaceae</taxon>
        <taxon>Brassiceae</taxon>
        <taxon>Brassica</taxon>
    </lineage>
</organism>
<dbReference type="Proteomes" id="UP000266723">
    <property type="component" value="Unassembled WGS sequence"/>
</dbReference>
<keyword evidence="1" id="KW-1133">Transmembrane helix</keyword>
<reference evidence="2 3" key="1">
    <citation type="journal article" date="2020" name="BMC Genomics">
        <title>Intraspecific diversification of the crop wild relative Brassica cretica Lam. using demographic model selection.</title>
        <authorList>
            <person name="Kioukis A."/>
            <person name="Michalopoulou V.A."/>
            <person name="Briers L."/>
            <person name="Pirintsos S."/>
            <person name="Studholme D.J."/>
            <person name="Pavlidis P."/>
            <person name="Sarris P.F."/>
        </authorList>
    </citation>
    <scope>NUCLEOTIDE SEQUENCE [LARGE SCALE GENOMIC DNA]</scope>
    <source>
        <strain evidence="3">cv. PFS-1207/04</strain>
    </source>
</reference>
<dbReference type="EMBL" id="QGKV02000299">
    <property type="protein sequence ID" value="KAF3591340.1"/>
    <property type="molecule type" value="Genomic_DNA"/>
</dbReference>
<dbReference type="InterPro" id="IPR027417">
    <property type="entry name" value="P-loop_NTPase"/>
</dbReference>
<keyword evidence="1" id="KW-0812">Transmembrane</keyword>
<keyword evidence="1" id="KW-0472">Membrane</keyword>
<dbReference type="Gene3D" id="3.40.50.300">
    <property type="entry name" value="P-loop containing nucleotide triphosphate hydrolases"/>
    <property type="match status" value="1"/>
</dbReference>
<gene>
    <name evidence="2" type="ORF">DY000_02026560</name>
</gene>
<sequence>MPEFKGNEFYFFLQVVNKIDLPGAEPEQVLREIEEVIGLDCSKAILCSAKDTMMFSVVNAYVFSVHVLHCYLLAWYKNTRLNLFFSFLQAEDKLETETKSYISSVNRNKELSKYFITLQNKSFEAISIQ</sequence>
<accession>A0ABQ7E4J0</accession>
<evidence type="ECO:0000313" key="3">
    <source>
        <dbReference type="Proteomes" id="UP000266723"/>
    </source>
</evidence>
<proteinExistence type="predicted"/>
<keyword evidence="3" id="KW-1185">Reference proteome</keyword>
<feature type="transmembrane region" description="Helical" evidence="1">
    <location>
        <begin position="58"/>
        <end position="76"/>
    </location>
</feature>
<protein>
    <submittedName>
        <fullName evidence="2">Uncharacterized protein</fullName>
    </submittedName>
</protein>
<name>A0ABQ7E4J0_BRACR</name>